<keyword evidence="4" id="KW-0732">Signal</keyword>
<dbReference type="RefSeq" id="WP_205157873.1">
    <property type="nucleotide sequence ID" value="NZ_JAFEUM010000002.1"/>
</dbReference>
<feature type="signal peptide" evidence="4">
    <location>
        <begin position="1"/>
        <end position="22"/>
    </location>
</feature>
<comment type="caution">
    <text evidence="6">The sequence shown here is derived from an EMBL/GenBank/DDBJ whole genome shotgun (WGS) entry which is preliminary data.</text>
</comment>
<protein>
    <submittedName>
        <fullName evidence="6">Glycoside hydrolase family 5 protein</fullName>
    </submittedName>
</protein>
<proteinExistence type="inferred from homology"/>
<dbReference type="EMBL" id="JAFEUM010000002">
    <property type="protein sequence ID" value="MBM7036294.1"/>
    <property type="molecule type" value="Genomic_DNA"/>
</dbReference>
<evidence type="ECO:0000313" key="7">
    <source>
        <dbReference type="Proteomes" id="UP000809621"/>
    </source>
</evidence>
<name>A0ABS2HGX0_9VIBR</name>
<keyword evidence="2 3" id="KW-0326">Glycosidase</keyword>
<evidence type="ECO:0000256" key="4">
    <source>
        <dbReference type="SAM" id="SignalP"/>
    </source>
</evidence>
<evidence type="ECO:0000313" key="6">
    <source>
        <dbReference type="EMBL" id="MBM7036294.1"/>
    </source>
</evidence>
<keyword evidence="1 3" id="KW-0378">Hydrolase</keyword>
<feature type="chain" id="PRO_5045874325" evidence="4">
    <location>
        <begin position="23"/>
        <end position="353"/>
    </location>
</feature>
<evidence type="ECO:0000256" key="1">
    <source>
        <dbReference type="ARBA" id="ARBA00022801"/>
    </source>
</evidence>
<comment type="similarity">
    <text evidence="3">Belongs to the glycosyl hydrolase 5 (cellulase A) family.</text>
</comment>
<evidence type="ECO:0000256" key="2">
    <source>
        <dbReference type="ARBA" id="ARBA00023295"/>
    </source>
</evidence>
<feature type="domain" description="Glycoside hydrolase family 5" evidence="5">
    <location>
        <begin position="59"/>
        <end position="320"/>
    </location>
</feature>
<dbReference type="InterPro" id="IPR001547">
    <property type="entry name" value="Glyco_hydro_5"/>
</dbReference>
<organism evidence="6 7">
    <name type="scientific">Vibrio ulleungensis</name>
    <dbReference type="NCBI Taxonomy" id="2807619"/>
    <lineage>
        <taxon>Bacteria</taxon>
        <taxon>Pseudomonadati</taxon>
        <taxon>Pseudomonadota</taxon>
        <taxon>Gammaproteobacteria</taxon>
        <taxon>Vibrionales</taxon>
        <taxon>Vibrionaceae</taxon>
        <taxon>Vibrio</taxon>
    </lineage>
</organism>
<dbReference type="Pfam" id="PF00150">
    <property type="entry name" value="Cellulase"/>
    <property type="match status" value="1"/>
</dbReference>
<dbReference type="PANTHER" id="PTHR34142:SF1">
    <property type="entry name" value="GLYCOSIDE HYDROLASE FAMILY 5 DOMAIN-CONTAINING PROTEIN"/>
    <property type="match status" value="1"/>
</dbReference>
<evidence type="ECO:0000256" key="3">
    <source>
        <dbReference type="RuleBase" id="RU361153"/>
    </source>
</evidence>
<dbReference type="PANTHER" id="PTHR34142">
    <property type="entry name" value="ENDO-BETA-1,4-GLUCANASE A"/>
    <property type="match status" value="1"/>
</dbReference>
<dbReference type="GO" id="GO:0016787">
    <property type="term" value="F:hydrolase activity"/>
    <property type="evidence" value="ECO:0007669"/>
    <property type="project" value="UniProtKB-KW"/>
</dbReference>
<dbReference type="InterPro" id="IPR018087">
    <property type="entry name" value="Glyco_hydro_5_CS"/>
</dbReference>
<dbReference type="InterPro" id="IPR017853">
    <property type="entry name" value="GH"/>
</dbReference>
<sequence length="353" mass="39070">MKRIHVTACIALSLSITLPATGFSSTKGLATKAVTPVNKNGTYYGVNLAGPGFGNNKLPGRYGYNYIYPKTSEMDYFIEKGMNVFRLTFRWERIQHSLKSDLDQAELQRLTAAVDYATTNGTSVILDIHNYARYHGQVVGGDSVSFDDLADVWRKLASHFKHNPAVIIGLMNEPHGMPTEQWRDAANVAIAAIRDAGSEHLILVPGNGYSGGHSWYSDWYGTPNATVMATIVDPADNIAFEIHQYFDSNSSGTSFDCVDTEVGSRRLAKVTQWMRDHGQRAFLGEFGAADNPTCMAALDNTLAYIDANQDVWLGWTWWAAGAWWGSYPFSISPKSGQDKPQMAVLEQYTQQLN</sequence>
<accession>A0ABS2HGX0</accession>
<gene>
    <name evidence="6" type="ORF">JQC93_07690</name>
</gene>
<evidence type="ECO:0000259" key="5">
    <source>
        <dbReference type="Pfam" id="PF00150"/>
    </source>
</evidence>
<keyword evidence="7" id="KW-1185">Reference proteome</keyword>
<dbReference type="Proteomes" id="UP000809621">
    <property type="component" value="Unassembled WGS sequence"/>
</dbReference>
<dbReference type="PROSITE" id="PS00659">
    <property type="entry name" value="GLYCOSYL_HYDROL_F5"/>
    <property type="match status" value="1"/>
</dbReference>
<dbReference type="Gene3D" id="3.20.20.80">
    <property type="entry name" value="Glycosidases"/>
    <property type="match status" value="1"/>
</dbReference>
<dbReference type="SUPFAM" id="SSF51445">
    <property type="entry name" value="(Trans)glycosidases"/>
    <property type="match status" value="1"/>
</dbReference>
<reference evidence="6 7" key="1">
    <citation type="submission" date="2021-02" db="EMBL/GenBank/DDBJ databases">
        <authorList>
            <person name="Park J.-S."/>
        </authorList>
    </citation>
    <scope>NUCLEOTIDE SEQUENCE [LARGE SCALE GENOMIC DNA]</scope>
    <source>
        <strain evidence="6 7">188UL20-2</strain>
    </source>
</reference>